<dbReference type="AlphaFoldDB" id="A0AAD9KUP4"/>
<dbReference type="Proteomes" id="UP001209878">
    <property type="component" value="Unassembled WGS sequence"/>
</dbReference>
<evidence type="ECO:0000313" key="1">
    <source>
        <dbReference type="EMBL" id="KAK2177867.1"/>
    </source>
</evidence>
<reference evidence="1" key="1">
    <citation type="journal article" date="2023" name="Mol. Biol. Evol.">
        <title>Third-Generation Sequencing Reveals the Adaptive Role of the Epigenome in Three Deep-Sea Polychaetes.</title>
        <authorList>
            <person name="Perez M."/>
            <person name="Aroh O."/>
            <person name="Sun Y."/>
            <person name="Lan Y."/>
            <person name="Juniper S.K."/>
            <person name="Young C.R."/>
            <person name="Angers B."/>
            <person name="Qian P.Y."/>
        </authorList>
    </citation>
    <scope>NUCLEOTIDE SEQUENCE</scope>
    <source>
        <strain evidence="1">R07B-5</strain>
    </source>
</reference>
<evidence type="ECO:0000313" key="2">
    <source>
        <dbReference type="Proteomes" id="UP001209878"/>
    </source>
</evidence>
<protein>
    <submittedName>
        <fullName evidence="1">Uncharacterized protein</fullName>
    </submittedName>
</protein>
<proteinExistence type="predicted"/>
<accession>A0AAD9KUP4</accession>
<keyword evidence="2" id="KW-1185">Reference proteome</keyword>
<comment type="caution">
    <text evidence="1">The sequence shown here is derived from an EMBL/GenBank/DDBJ whole genome shotgun (WGS) entry which is preliminary data.</text>
</comment>
<dbReference type="EMBL" id="JAODUO010000574">
    <property type="protein sequence ID" value="KAK2177867.1"/>
    <property type="molecule type" value="Genomic_DNA"/>
</dbReference>
<sequence length="46" mass="5352">MIARVSKRARENQIKRLACALGTNGRRRRTDVHTFVDDTTRHDTPM</sequence>
<organism evidence="1 2">
    <name type="scientific">Ridgeia piscesae</name>
    <name type="common">Tubeworm</name>
    <dbReference type="NCBI Taxonomy" id="27915"/>
    <lineage>
        <taxon>Eukaryota</taxon>
        <taxon>Metazoa</taxon>
        <taxon>Spiralia</taxon>
        <taxon>Lophotrochozoa</taxon>
        <taxon>Annelida</taxon>
        <taxon>Polychaeta</taxon>
        <taxon>Sedentaria</taxon>
        <taxon>Canalipalpata</taxon>
        <taxon>Sabellida</taxon>
        <taxon>Siboglinidae</taxon>
        <taxon>Ridgeia</taxon>
    </lineage>
</organism>
<gene>
    <name evidence="1" type="ORF">NP493_574g00041</name>
</gene>
<name>A0AAD9KUP4_RIDPI</name>